<dbReference type="AlphaFoldDB" id="A0A0A0K0J0"/>
<name>A0A0A0K0J0_9MICO</name>
<proteinExistence type="predicted"/>
<keyword evidence="1" id="KW-0812">Transmembrane</keyword>
<gene>
    <name evidence="2" type="ORF">N801_08715</name>
</gene>
<keyword evidence="1" id="KW-1133">Transmembrane helix</keyword>
<comment type="caution">
    <text evidence="2">The sequence shown here is derived from an EMBL/GenBank/DDBJ whole genome shotgun (WGS) entry which is preliminary data.</text>
</comment>
<reference evidence="2 3" key="1">
    <citation type="submission" date="2013-08" db="EMBL/GenBank/DDBJ databases">
        <title>The genome sequence of Knoellia aerolata.</title>
        <authorList>
            <person name="Zhu W."/>
            <person name="Wang G."/>
        </authorList>
    </citation>
    <scope>NUCLEOTIDE SEQUENCE [LARGE SCALE GENOMIC DNA]</scope>
    <source>
        <strain evidence="2 3">DSM 18566</strain>
    </source>
</reference>
<protein>
    <submittedName>
        <fullName evidence="2">Uncharacterized protein</fullName>
    </submittedName>
</protein>
<sequence length="163" mass="16756">MAAPSVLRFTEGMRPAERRQRATVVRLVGLGHVVAGAGALVVAAVMIHAGTRPYAGLGGVVALPGVVLGLAALAFTRRALRALRHLGSGRPLSEWRVLALVEIATGIPLAAAVAVAVQGYGAFEPWRSPLLLPSVALLVLGSAGLLVARDPSPRVEPAERSVA</sequence>
<keyword evidence="1" id="KW-0472">Membrane</keyword>
<feature type="transmembrane region" description="Helical" evidence="1">
    <location>
        <begin position="24"/>
        <end position="48"/>
    </location>
</feature>
<dbReference type="STRING" id="1385519.N801_08715"/>
<feature type="transmembrane region" description="Helical" evidence="1">
    <location>
        <begin position="97"/>
        <end position="118"/>
    </location>
</feature>
<feature type="transmembrane region" description="Helical" evidence="1">
    <location>
        <begin position="130"/>
        <end position="148"/>
    </location>
</feature>
<keyword evidence="3" id="KW-1185">Reference proteome</keyword>
<dbReference type="Proteomes" id="UP000030013">
    <property type="component" value="Unassembled WGS sequence"/>
</dbReference>
<feature type="transmembrane region" description="Helical" evidence="1">
    <location>
        <begin position="54"/>
        <end position="76"/>
    </location>
</feature>
<evidence type="ECO:0000313" key="2">
    <source>
        <dbReference type="EMBL" id="KGN41306.1"/>
    </source>
</evidence>
<evidence type="ECO:0000256" key="1">
    <source>
        <dbReference type="SAM" id="Phobius"/>
    </source>
</evidence>
<evidence type="ECO:0000313" key="3">
    <source>
        <dbReference type="Proteomes" id="UP000030013"/>
    </source>
</evidence>
<dbReference type="EMBL" id="AVPL01000020">
    <property type="protein sequence ID" value="KGN41306.1"/>
    <property type="molecule type" value="Genomic_DNA"/>
</dbReference>
<accession>A0A0A0K0J0</accession>
<organism evidence="2 3">
    <name type="scientific">Knoellia aerolata DSM 18566</name>
    <dbReference type="NCBI Taxonomy" id="1385519"/>
    <lineage>
        <taxon>Bacteria</taxon>
        <taxon>Bacillati</taxon>
        <taxon>Actinomycetota</taxon>
        <taxon>Actinomycetes</taxon>
        <taxon>Micrococcales</taxon>
        <taxon>Intrasporangiaceae</taxon>
        <taxon>Knoellia</taxon>
    </lineage>
</organism>